<name>A0A392V9E2_9FABA</name>
<feature type="non-terminal residue" evidence="1">
    <location>
        <position position="1"/>
    </location>
</feature>
<keyword evidence="1" id="KW-0418">Kinase</keyword>
<evidence type="ECO:0000313" key="2">
    <source>
        <dbReference type="Proteomes" id="UP000265520"/>
    </source>
</evidence>
<organism evidence="1 2">
    <name type="scientific">Trifolium medium</name>
    <dbReference type="NCBI Taxonomy" id="97028"/>
    <lineage>
        <taxon>Eukaryota</taxon>
        <taxon>Viridiplantae</taxon>
        <taxon>Streptophyta</taxon>
        <taxon>Embryophyta</taxon>
        <taxon>Tracheophyta</taxon>
        <taxon>Spermatophyta</taxon>
        <taxon>Magnoliopsida</taxon>
        <taxon>eudicotyledons</taxon>
        <taxon>Gunneridae</taxon>
        <taxon>Pentapetalae</taxon>
        <taxon>rosids</taxon>
        <taxon>fabids</taxon>
        <taxon>Fabales</taxon>
        <taxon>Fabaceae</taxon>
        <taxon>Papilionoideae</taxon>
        <taxon>50 kb inversion clade</taxon>
        <taxon>NPAAA clade</taxon>
        <taxon>Hologalegina</taxon>
        <taxon>IRL clade</taxon>
        <taxon>Trifolieae</taxon>
        <taxon>Trifolium</taxon>
    </lineage>
</organism>
<protein>
    <submittedName>
        <fullName evidence="1">Receptor-like kinase</fullName>
    </submittedName>
</protein>
<dbReference type="EMBL" id="LXQA011102644">
    <property type="protein sequence ID" value="MCI84938.1"/>
    <property type="molecule type" value="Genomic_DNA"/>
</dbReference>
<reference evidence="1 2" key="1">
    <citation type="journal article" date="2018" name="Front. Plant Sci.">
        <title>Red Clover (Trifolium pratense) and Zigzag Clover (T. medium) - A Picture of Genomic Similarities and Differences.</title>
        <authorList>
            <person name="Dluhosova J."/>
            <person name="Istvanek J."/>
            <person name="Nedelnik J."/>
            <person name="Repkova J."/>
        </authorList>
    </citation>
    <scope>NUCLEOTIDE SEQUENCE [LARGE SCALE GENOMIC DNA]</scope>
    <source>
        <strain evidence="2">cv. 10/8</strain>
        <tissue evidence="1">Leaf</tissue>
    </source>
</reference>
<keyword evidence="1" id="KW-0675">Receptor</keyword>
<dbReference type="GO" id="GO:0016301">
    <property type="term" value="F:kinase activity"/>
    <property type="evidence" value="ECO:0007669"/>
    <property type="project" value="UniProtKB-KW"/>
</dbReference>
<dbReference type="AlphaFoldDB" id="A0A392V9E2"/>
<accession>A0A392V9E2</accession>
<comment type="caution">
    <text evidence="1">The sequence shown here is derived from an EMBL/GenBank/DDBJ whole genome shotgun (WGS) entry which is preliminary data.</text>
</comment>
<evidence type="ECO:0000313" key="1">
    <source>
        <dbReference type="EMBL" id="MCI84938.1"/>
    </source>
</evidence>
<dbReference type="Proteomes" id="UP000265520">
    <property type="component" value="Unassembled WGS sequence"/>
</dbReference>
<keyword evidence="1" id="KW-0808">Transferase</keyword>
<sequence>EYGGLRVRQLRELNLALLGKWCWRLLVDRERMWFRVLATRYGVERGRLRDGGGMGQCGGER</sequence>
<keyword evidence="2" id="KW-1185">Reference proteome</keyword>
<proteinExistence type="predicted"/>